<feature type="domain" description="ABC transporter A family member 2/9/11 C-terminal" evidence="1">
    <location>
        <begin position="110"/>
        <end position="155"/>
    </location>
</feature>
<evidence type="ECO:0000313" key="2">
    <source>
        <dbReference type="EMBL" id="KAG2447015.1"/>
    </source>
</evidence>
<dbReference type="EMBL" id="JAEHOD010000024">
    <property type="protein sequence ID" value="KAG2447015.1"/>
    <property type="molecule type" value="Genomic_DNA"/>
</dbReference>
<proteinExistence type="predicted"/>
<dbReference type="OrthoDB" id="10255969at2759"/>
<dbReference type="Pfam" id="PF25158">
    <property type="entry name" value="ABCA11_C"/>
    <property type="match status" value="1"/>
</dbReference>
<sequence length="248" mass="24774">MKRRLSVAIALLGGPRIVYLDEPTTGMRFGSGYTLAVSVTAAASGHSAYPASQYGLYGANGEPSTPAVIERRVAGVKRFSAERLGLGAPAWGAGGGLEESKARSSTNHSVFLNIARAAEVVAPASSGSTEVTHVLDDGSRLKIPVGAELVGHPATGAAYRVCWGTDEAGPTHHIMDCTELPPGSMEAAGLAAANGGGGGSGAQPAMGVPPTGPGAYVPPLPVAPPVPAPSPSLAAGHFPGHPPTFPCT</sequence>
<evidence type="ECO:0000313" key="3">
    <source>
        <dbReference type="Proteomes" id="UP000613740"/>
    </source>
</evidence>
<protein>
    <recommendedName>
        <fullName evidence="1">ABC transporter A family member 2/9/11 C-terminal domain-containing protein</fullName>
    </recommendedName>
</protein>
<keyword evidence="3" id="KW-1185">Reference proteome</keyword>
<dbReference type="Proteomes" id="UP000613740">
    <property type="component" value="Unassembled WGS sequence"/>
</dbReference>
<comment type="caution">
    <text evidence="2">The sequence shown here is derived from an EMBL/GenBank/DDBJ whole genome shotgun (WGS) entry which is preliminary data.</text>
</comment>
<dbReference type="AlphaFoldDB" id="A0A835WHC7"/>
<accession>A0A835WHC7</accession>
<dbReference type="InterPro" id="IPR056788">
    <property type="entry name" value="ABCA2/9/11_C"/>
</dbReference>
<gene>
    <name evidence="2" type="ORF">HYH02_008168</name>
</gene>
<reference evidence="2" key="1">
    <citation type="journal article" date="2020" name="bioRxiv">
        <title>Comparative genomics of Chlamydomonas.</title>
        <authorList>
            <person name="Craig R.J."/>
            <person name="Hasan A.R."/>
            <person name="Ness R.W."/>
            <person name="Keightley P.D."/>
        </authorList>
    </citation>
    <scope>NUCLEOTIDE SEQUENCE</scope>
    <source>
        <strain evidence="2">CCAP 11/173</strain>
    </source>
</reference>
<name>A0A835WHC7_9CHLO</name>
<evidence type="ECO:0000259" key="1">
    <source>
        <dbReference type="Pfam" id="PF25158"/>
    </source>
</evidence>
<organism evidence="2 3">
    <name type="scientific">Chlamydomonas schloesseri</name>
    <dbReference type="NCBI Taxonomy" id="2026947"/>
    <lineage>
        <taxon>Eukaryota</taxon>
        <taxon>Viridiplantae</taxon>
        <taxon>Chlorophyta</taxon>
        <taxon>core chlorophytes</taxon>
        <taxon>Chlorophyceae</taxon>
        <taxon>CS clade</taxon>
        <taxon>Chlamydomonadales</taxon>
        <taxon>Chlamydomonadaceae</taxon>
        <taxon>Chlamydomonas</taxon>
    </lineage>
</organism>